<dbReference type="AlphaFoldDB" id="A0A4D7CTJ4"/>
<dbReference type="PANTHER" id="PTHR37299">
    <property type="entry name" value="TRANSCRIPTIONAL REGULATOR-RELATED"/>
    <property type="match status" value="1"/>
</dbReference>
<dbReference type="GO" id="GO:0003677">
    <property type="term" value="F:DNA binding"/>
    <property type="evidence" value="ECO:0007669"/>
    <property type="project" value="InterPro"/>
</dbReference>
<dbReference type="OrthoDB" id="2870175at2"/>
<dbReference type="PROSITE" id="PS50930">
    <property type="entry name" value="HTH_LYTTR"/>
    <property type="match status" value="1"/>
</dbReference>
<dbReference type="Gene3D" id="2.40.50.1020">
    <property type="entry name" value="LytTr DNA-binding domain"/>
    <property type="match status" value="1"/>
</dbReference>
<dbReference type="Pfam" id="PF04397">
    <property type="entry name" value="LytTR"/>
    <property type="match status" value="1"/>
</dbReference>
<dbReference type="PANTHER" id="PTHR37299:SF1">
    <property type="entry name" value="STAGE 0 SPORULATION PROTEIN A HOMOLOG"/>
    <property type="match status" value="1"/>
</dbReference>
<name>A0A4D7CTJ4_9ENTE</name>
<dbReference type="EMBL" id="CP039712">
    <property type="protein sequence ID" value="QCI87298.1"/>
    <property type="molecule type" value="Genomic_DNA"/>
</dbReference>
<proteinExistence type="predicted"/>
<organism evidence="1 2">
    <name type="scientific">Vagococcus zengguangii</name>
    <dbReference type="NCBI Taxonomy" id="2571750"/>
    <lineage>
        <taxon>Bacteria</taxon>
        <taxon>Bacillati</taxon>
        <taxon>Bacillota</taxon>
        <taxon>Bacilli</taxon>
        <taxon>Lactobacillales</taxon>
        <taxon>Enterococcaceae</taxon>
        <taxon>Vagococcus</taxon>
    </lineage>
</organism>
<reference evidence="1 2" key="1">
    <citation type="submission" date="2019-04" db="EMBL/GenBank/DDBJ databases">
        <title>Vagococcus sp. nov., isolated from faeces of yaks (Bos grunniens).</title>
        <authorList>
            <person name="Ge Y."/>
        </authorList>
    </citation>
    <scope>NUCLEOTIDE SEQUENCE [LARGE SCALE GENOMIC DNA]</scope>
    <source>
        <strain evidence="1 2">MN-17</strain>
    </source>
</reference>
<dbReference type="InterPro" id="IPR007492">
    <property type="entry name" value="LytTR_DNA-bd_dom"/>
</dbReference>
<evidence type="ECO:0000313" key="2">
    <source>
        <dbReference type="Proteomes" id="UP000298615"/>
    </source>
</evidence>
<dbReference type="KEGG" id="vao:FA707_10370"/>
<keyword evidence="2" id="KW-1185">Reference proteome</keyword>
<protein>
    <submittedName>
        <fullName evidence="1">LytTR family transcriptional regulator</fullName>
    </submittedName>
</protein>
<dbReference type="RefSeq" id="WP_136954120.1">
    <property type="nucleotide sequence ID" value="NZ_CP039712.1"/>
</dbReference>
<dbReference type="Proteomes" id="UP000298615">
    <property type="component" value="Chromosome"/>
</dbReference>
<gene>
    <name evidence="1" type="ORF">FA707_10370</name>
</gene>
<dbReference type="SMART" id="SM00850">
    <property type="entry name" value="LytTR"/>
    <property type="match status" value="1"/>
</dbReference>
<sequence length="146" mass="17084">MRIKNIWDRSCLVDQIEIISHPDNKKTIERISEYLNHQSRVTVTDIRTNRSRLVELVDIEAILSLGHISKVITLDGSQFHLNKKLKDLSMLEEKFLYRINQSTILNLSNVASFKTGQYSRLEVVTTNQNTYIVSRHYAKKIKERLL</sequence>
<dbReference type="InterPro" id="IPR046947">
    <property type="entry name" value="LytR-like"/>
</dbReference>
<accession>A0A4D7CTJ4</accession>
<dbReference type="GO" id="GO:0000156">
    <property type="term" value="F:phosphorelay response regulator activity"/>
    <property type="evidence" value="ECO:0007669"/>
    <property type="project" value="InterPro"/>
</dbReference>
<evidence type="ECO:0000313" key="1">
    <source>
        <dbReference type="EMBL" id="QCI87298.1"/>
    </source>
</evidence>